<dbReference type="EMBL" id="AAGKQC010000019">
    <property type="protein sequence ID" value="EBP0986771.1"/>
    <property type="molecule type" value="Genomic_DNA"/>
</dbReference>
<dbReference type="SUPFAM" id="SSF103642">
    <property type="entry name" value="Sec-C motif"/>
    <property type="match status" value="1"/>
</dbReference>
<name>A0A633QF76_SALER</name>
<reference evidence="2" key="1">
    <citation type="submission" date="2018-07" db="EMBL/GenBank/DDBJ databases">
        <authorList>
            <consortium name="GenomeTrakr network: Whole genome sequencing for foodborne pathogen traceback"/>
        </authorList>
    </citation>
    <scope>NUCLEOTIDE SEQUENCE</scope>
    <source>
        <strain evidence="2">FNE0169</strain>
    </source>
</reference>
<accession>A0A633QF76</accession>
<organism evidence="1">
    <name type="scientific">Salmonella enterica</name>
    <name type="common">Salmonella choleraesuis</name>
    <dbReference type="NCBI Taxonomy" id="28901"/>
    <lineage>
        <taxon>Bacteria</taxon>
        <taxon>Pseudomonadati</taxon>
        <taxon>Pseudomonadota</taxon>
        <taxon>Gammaproteobacteria</taxon>
        <taxon>Enterobacterales</taxon>
        <taxon>Enterobacteriaceae</taxon>
        <taxon>Salmonella</taxon>
    </lineage>
</organism>
<proteinExistence type="predicted"/>
<dbReference type="AlphaFoldDB" id="A0A633QF76"/>
<gene>
    <name evidence="1" type="ORF">D0V52_18110</name>
    <name evidence="2" type="ORF">LB15_18620</name>
</gene>
<sequence length="400" mass="45151">MGKIKLHLFSVNDFLSESINFVENYNEKLGRNDKCWCNSGLKYKKCHLDRDRETPVSKAEALKFSKSNSQRKGCYAPASMHKDCDKRIVQAHTLSKSSSLKAIADPSNHVMGVVMNLPSLMRNNGRCVPEKIGINQASTFTGFCAVHDRILFSCLENEKFTGTDEQCFALMFRSLSKEIYAKEGGVRSSDFAKNADKGKLQAEQFYIQKFVSLHQSGLKAAMIELNNLKASLDRMLLSRQFSEIESVIFTFSEPLPIAVSSILSPERDFDGAQIQDLSDLTVSAEQVCFNAFSGEGKGYVVFSWLRTSGIIRRFVQSLIKVPADRIFNTLLYFFFTKAENTYSSPEWWDSLSDKQRENIGNMIMSGVEFFGDPISRVDYSVDYKTVSLAEIRCSNSEIFS</sequence>
<comment type="caution">
    <text evidence="1">The sequence shown here is derived from an EMBL/GenBank/DDBJ whole genome shotgun (WGS) entry which is preliminary data.</text>
</comment>
<dbReference type="RefSeq" id="WP_077951442.1">
    <property type="nucleotide sequence ID" value="NZ_MXNZ01000009.1"/>
</dbReference>
<dbReference type="EMBL" id="AAGGTW010000007">
    <property type="protein sequence ID" value="EBN7904472.1"/>
    <property type="molecule type" value="Genomic_DNA"/>
</dbReference>
<dbReference type="InterPro" id="IPR004027">
    <property type="entry name" value="SEC_C_motif"/>
</dbReference>
<evidence type="ECO:0000313" key="2">
    <source>
        <dbReference type="EMBL" id="EBP0986771.1"/>
    </source>
</evidence>
<evidence type="ECO:0000313" key="1">
    <source>
        <dbReference type="EMBL" id="EBN7904472.1"/>
    </source>
</evidence>
<evidence type="ECO:0008006" key="3">
    <source>
        <dbReference type="Google" id="ProtNLM"/>
    </source>
</evidence>
<dbReference type="Pfam" id="PF02810">
    <property type="entry name" value="SEC-C"/>
    <property type="match status" value="1"/>
</dbReference>
<reference evidence="1" key="2">
    <citation type="submission" date="2018-08" db="EMBL/GenBank/DDBJ databases">
        <authorList>
            <consortium name="PulseNet: The National Subtyping Network for Foodborne Disease Surveillance"/>
            <person name="Tarr C.L."/>
            <person name="Trees E."/>
            <person name="Katz L.S."/>
            <person name="Carleton-Romer H.A."/>
            <person name="Stroika S."/>
            <person name="Kucerova Z."/>
            <person name="Roache K.F."/>
            <person name="Sabol A.L."/>
            <person name="Besser J."/>
            <person name="Gerner-Smidt P."/>
        </authorList>
    </citation>
    <scope>NUCLEOTIDE SEQUENCE</scope>
    <source>
        <strain evidence="1">PNUSAS045480</strain>
    </source>
</reference>
<dbReference type="Gene3D" id="3.10.450.50">
    <property type="match status" value="1"/>
</dbReference>
<protein>
    <recommendedName>
        <fullName evidence="3">SEC-C domain-containing protein</fullName>
    </recommendedName>
</protein>